<organism evidence="5 6">
    <name type="scientific">Achromobacter seleniivolatilans</name>
    <dbReference type="NCBI Taxonomy" id="3047478"/>
    <lineage>
        <taxon>Bacteria</taxon>
        <taxon>Pseudomonadati</taxon>
        <taxon>Pseudomonadota</taxon>
        <taxon>Betaproteobacteria</taxon>
        <taxon>Burkholderiales</taxon>
        <taxon>Alcaligenaceae</taxon>
        <taxon>Achromobacter</taxon>
    </lineage>
</organism>
<dbReference type="InterPro" id="IPR008966">
    <property type="entry name" value="Adhesion_dom_sf"/>
</dbReference>
<dbReference type="InterPro" id="IPR036937">
    <property type="entry name" value="Adhesion_dom_fimbrial_sf"/>
</dbReference>
<dbReference type="RefSeq" id="WP_306948392.1">
    <property type="nucleotide sequence ID" value="NZ_CP132976.1"/>
</dbReference>
<comment type="similarity">
    <text evidence="2">Belongs to the fimbrial protein family.</text>
</comment>
<name>A0ABY9M7D9_9BURK</name>
<dbReference type="SUPFAM" id="SSF49401">
    <property type="entry name" value="Bacterial adhesins"/>
    <property type="match status" value="1"/>
</dbReference>
<dbReference type="Gene3D" id="2.60.40.1090">
    <property type="entry name" value="Fimbrial-type adhesion domain"/>
    <property type="match status" value="1"/>
</dbReference>
<evidence type="ECO:0000256" key="2">
    <source>
        <dbReference type="ARBA" id="ARBA00006671"/>
    </source>
</evidence>
<dbReference type="EMBL" id="CP132976">
    <property type="protein sequence ID" value="WMD22942.1"/>
    <property type="molecule type" value="Genomic_DNA"/>
</dbReference>
<proteinExistence type="inferred from homology"/>
<dbReference type="Proteomes" id="UP001234798">
    <property type="component" value="Chromosome"/>
</dbReference>
<keyword evidence="3" id="KW-0281">Fimbrium</keyword>
<dbReference type="Pfam" id="PF00419">
    <property type="entry name" value="Fimbrial"/>
    <property type="match status" value="1"/>
</dbReference>
<gene>
    <name evidence="5" type="ORF">RAS12_11365</name>
</gene>
<feature type="domain" description="Fimbrial-type adhesion" evidence="4">
    <location>
        <begin position="212"/>
        <end position="359"/>
    </location>
</feature>
<protein>
    <submittedName>
        <fullName evidence="5">Fimbrial protein</fullName>
    </submittedName>
</protein>
<dbReference type="InterPro" id="IPR000259">
    <property type="entry name" value="Adhesion_dom_fimbrial"/>
</dbReference>
<comment type="subcellular location">
    <subcellularLocation>
        <location evidence="1">Fimbrium</location>
    </subcellularLocation>
</comment>
<dbReference type="Gene3D" id="2.60.40.3310">
    <property type="match status" value="1"/>
</dbReference>
<sequence length="359" mass="36082">MKSEFEVVENMVRFLPRGHLGKMLFGLLGMTIVTLFGSSRAHADCTAVATLPVTVVTFPATISVPPNAQANTVLATVTVPVNGATAGTRYANCTSSGTLWWQIASGGNVTNRVGSTTVAGVGYTATLSGGGLPNMSIDSSTNAASVAGGLASPTFSSQLNLTVNLVTTGAAIQPGPLSLNPSGMGTAGRVGIFYAGGNASVVFTATMPSNTTTITSAACSVTTPSSSVKLDPVKASSFSGVGSTAGSAPIPLAVNCPNTTSKVFVTLTDNVSPTNVSSTLSTKSDSTASGVKLQILDPQGNPVSFGPDSAQAGNTNQWLAGQAVSGHMSIPLTVRYVQTAATITPGTVNSVATFTMSYQ</sequence>
<reference evidence="5 6" key="1">
    <citation type="submission" date="2023-08" db="EMBL/GenBank/DDBJ databases">
        <title>Achromobacter seleniivolatilans sp. nov., isolated from seleniferous soil.</title>
        <authorList>
            <person name="Zhang S."/>
            <person name="Li K."/>
            <person name="Peng J."/>
            <person name="Zhao Q."/>
            <person name="Wang H."/>
            <person name="Guo Y."/>
        </authorList>
    </citation>
    <scope>NUCLEOTIDE SEQUENCE [LARGE SCALE GENOMIC DNA]</scope>
    <source>
        <strain evidence="5 6">R39</strain>
    </source>
</reference>
<evidence type="ECO:0000256" key="3">
    <source>
        <dbReference type="ARBA" id="ARBA00023263"/>
    </source>
</evidence>
<accession>A0ABY9M7D9</accession>
<evidence type="ECO:0000259" key="4">
    <source>
        <dbReference type="Pfam" id="PF00419"/>
    </source>
</evidence>
<dbReference type="InterPro" id="IPR050263">
    <property type="entry name" value="Bact_Fimbrial_Adh_Pro"/>
</dbReference>
<evidence type="ECO:0000313" key="6">
    <source>
        <dbReference type="Proteomes" id="UP001234798"/>
    </source>
</evidence>
<evidence type="ECO:0000256" key="1">
    <source>
        <dbReference type="ARBA" id="ARBA00004561"/>
    </source>
</evidence>
<dbReference type="PANTHER" id="PTHR33420:SF14">
    <property type="entry name" value="TYPE 1 FIMBRIN D-MANNOSE SPECIFIC ADHESIN"/>
    <property type="match status" value="1"/>
</dbReference>
<dbReference type="PANTHER" id="PTHR33420">
    <property type="entry name" value="FIMBRIAL SUBUNIT ELFA-RELATED"/>
    <property type="match status" value="1"/>
</dbReference>
<evidence type="ECO:0000313" key="5">
    <source>
        <dbReference type="EMBL" id="WMD22942.1"/>
    </source>
</evidence>
<keyword evidence="6" id="KW-1185">Reference proteome</keyword>